<feature type="transmembrane region" description="Helical" evidence="8">
    <location>
        <begin position="20"/>
        <end position="39"/>
    </location>
</feature>
<dbReference type="RefSeq" id="WP_073598679.1">
    <property type="nucleotide sequence ID" value="NZ_MRCB01000004.1"/>
</dbReference>
<dbReference type="GO" id="GO:0009103">
    <property type="term" value="P:lipopolysaccharide biosynthetic process"/>
    <property type="evidence" value="ECO:0007669"/>
    <property type="project" value="UniProtKB-ARBA"/>
</dbReference>
<dbReference type="AlphaFoldDB" id="A0A1U7HNY4"/>
<feature type="transmembrane region" description="Helical" evidence="8">
    <location>
        <begin position="456"/>
        <end position="487"/>
    </location>
</feature>
<feature type="transmembrane region" description="Helical" evidence="8">
    <location>
        <begin position="336"/>
        <end position="355"/>
    </location>
</feature>
<name>A0A1U7HNY4_9CYAN</name>
<evidence type="ECO:0000313" key="9">
    <source>
        <dbReference type="EMBL" id="OKH25271.1"/>
    </source>
</evidence>
<feature type="transmembrane region" description="Helical" evidence="8">
    <location>
        <begin position="362"/>
        <end position="382"/>
    </location>
</feature>
<evidence type="ECO:0000256" key="5">
    <source>
        <dbReference type="ARBA" id="ARBA00022692"/>
    </source>
</evidence>
<evidence type="ECO:0000256" key="1">
    <source>
        <dbReference type="ARBA" id="ARBA00004651"/>
    </source>
</evidence>
<evidence type="ECO:0000256" key="7">
    <source>
        <dbReference type="ARBA" id="ARBA00023136"/>
    </source>
</evidence>
<keyword evidence="10" id="KW-1185">Reference proteome</keyword>
<dbReference type="PANTHER" id="PTHR33908">
    <property type="entry name" value="MANNOSYLTRANSFERASE YKCB-RELATED"/>
    <property type="match status" value="1"/>
</dbReference>
<accession>A0A1U7HNY4</accession>
<keyword evidence="3" id="KW-0328">Glycosyltransferase</keyword>
<evidence type="ECO:0000256" key="4">
    <source>
        <dbReference type="ARBA" id="ARBA00022679"/>
    </source>
</evidence>
<evidence type="ECO:0008006" key="11">
    <source>
        <dbReference type="Google" id="ProtNLM"/>
    </source>
</evidence>
<evidence type="ECO:0000256" key="6">
    <source>
        <dbReference type="ARBA" id="ARBA00022989"/>
    </source>
</evidence>
<dbReference type="GO" id="GO:0005886">
    <property type="term" value="C:plasma membrane"/>
    <property type="evidence" value="ECO:0007669"/>
    <property type="project" value="UniProtKB-SubCell"/>
</dbReference>
<dbReference type="GO" id="GO:0016763">
    <property type="term" value="F:pentosyltransferase activity"/>
    <property type="evidence" value="ECO:0007669"/>
    <property type="project" value="TreeGrafter"/>
</dbReference>
<keyword evidence="6 8" id="KW-1133">Transmembrane helix</keyword>
<dbReference type="EMBL" id="MRCB01000004">
    <property type="protein sequence ID" value="OKH25271.1"/>
    <property type="molecule type" value="Genomic_DNA"/>
</dbReference>
<comment type="caution">
    <text evidence="9">The sequence shown here is derived from an EMBL/GenBank/DDBJ whole genome shotgun (WGS) entry which is preliminary data.</text>
</comment>
<dbReference type="InterPro" id="IPR050297">
    <property type="entry name" value="LipidA_mod_glycosyltrf_83"/>
</dbReference>
<sequence>MTDKDEIYSLKQDDPDSNQQVFKISLALGIGVALIYLAFLKPGIWGIDGNDMFWVSYSIVTEGNFSTGPQIGVPGRGGEYYSIRYPLLPILATPFVVVGIVVGNILGLPTRYTATLCALVLPLLLTAITTSLVALLALRMGSSKRGAYLAAIGYAFGTTAIVYSREFFAEPLLALLTTASIYLALGKTYREQAGASILAGLAITAKPAGIVIGPLVSFYFLCKQYSWRTVITPLMGTGVGILFYMGYNYLRFESFFGSGQSSDRIQLSGMPERLLGMLFSPGAGGGLIWYCPPTILAIYGFRKAFRTKPLEALLLLGIFLGYLVLHSFWIFRGWNWGPRFLVPALPALLALVAVLEKKWWDWIVALTLLGLFWNAPTLVSYYQRYYAEASDRGDFAKAIALWGDPLDAPLFNAWGAAFRQLGAAFTSNVAEVIRGVGEPPGSGNLASSDLLRIVAVWWWVLPAAGIPIWVGFVIAIILVGLGIWLLVRGWREMGE</sequence>
<dbReference type="Proteomes" id="UP000186868">
    <property type="component" value="Unassembled WGS sequence"/>
</dbReference>
<dbReference type="PANTHER" id="PTHR33908:SF11">
    <property type="entry name" value="MEMBRANE PROTEIN"/>
    <property type="match status" value="1"/>
</dbReference>
<feature type="transmembrane region" description="Helical" evidence="8">
    <location>
        <begin position="168"/>
        <end position="185"/>
    </location>
</feature>
<feature type="transmembrane region" description="Helical" evidence="8">
    <location>
        <begin position="312"/>
        <end position="330"/>
    </location>
</feature>
<keyword evidence="4" id="KW-0808">Transferase</keyword>
<dbReference type="STRING" id="1921803.NIES593_05825"/>
<feature type="transmembrane region" description="Helical" evidence="8">
    <location>
        <begin position="145"/>
        <end position="162"/>
    </location>
</feature>
<keyword evidence="2" id="KW-1003">Cell membrane</keyword>
<gene>
    <name evidence="9" type="ORF">NIES593_05825</name>
</gene>
<keyword evidence="5 8" id="KW-0812">Transmembrane</keyword>
<evidence type="ECO:0000256" key="2">
    <source>
        <dbReference type="ARBA" id="ARBA00022475"/>
    </source>
</evidence>
<evidence type="ECO:0000256" key="8">
    <source>
        <dbReference type="SAM" id="Phobius"/>
    </source>
</evidence>
<protein>
    <recommendedName>
        <fullName evidence="11">Glycosyltransferase RgtA/B/C/D-like domain-containing protein</fullName>
    </recommendedName>
</protein>
<evidence type="ECO:0000256" key="3">
    <source>
        <dbReference type="ARBA" id="ARBA00022676"/>
    </source>
</evidence>
<feature type="transmembrane region" description="Helical" evidence="8">
    <location>
        <begin position="197"/>
        <end position="221"/>
    </location>
</feature>
<proteinExistence type="predicted"/>
<evidence type="ECO:0000313" key="10">
    <source>
        <dbReference type="Proteomes" id="UP000186868"/>
    </source>
</evidence>
<keyword evidence="7 8" id="KW-0472">Membrane</keyword>
<feature type="transmembrane region" description="Helical" evidence="8">
    <location>
        <begin position="227"/>
        <end position="247"/>
    </location>
</feature>
<dbReference type="OrthoDB" id="580890at2"/>
<organism evidence="9 10">
    <name type="scientific">Hydrococcus rivularis NIES-593</name>
    <dbReference type="NCBI Taxonomy" id="1921803"/>
    <lineage>
        <taxon>Bacteria</taxon>
        <taxon>Bacillati</taxon>
        <taxon>Cyanobacteriota</taxon>
        <taxon>Cyanophyceae</taxon>
        <taxon>Pleurocapsales</taxon>
        <taxon>Hydrococcaceae</taxon>
        <taxon>Hydrococcus</taxon>
    </lineage>
</organism>
<comment type="subcellular location">
    <subcellularLocation>
        <location evidence="1">Cell membrane</location>
        <topology evidence="1">Multi-pass membrane protein</topology>
    </subcellularLocation>
</comment>
<feature type="transmembrane region" description="Helical" evidence="8">
    <location>
        <begin position="112"/>
        <end position="138"/>
    </location>
</feature>
<reference evidence="9 10" key="1">
    <citation type="submission" date="2016-11" db="EMBL/GenBank/DDBJ databases">
        <title>Draft Genome Sequences of Nine Cyanobacterial Strains from Diverse Habitats.</title>
        <authorList>
            <person name="Zhu T."/>
            <person name="Hou S."/>
            <person name="Lu X."/>
            <person name="Hess W.R."/>
        </authorList>
    </citation>
    <scope>NUCLEOTIDE SEQUENCE [LARGE SCALE GENOMIC DNA]</scope>
    <source>
        <strain evidence="9 10">NIES-593</strain>
    </source>
</reference>
<feature type="transmembrane region" description="Helical" evidence="8">
    <location>
        <begin position="85"/>
        <end position="106"/>
    </location>
</feature>